<organism evidence="2 3">
    <name type="scientific">Viridothelium virens</name>
    <name type="common">Speckled blister lichen</name>
    <name type="synonym">Trypethelium virens</name>
    <dbReference type="NCBI Taxonomy" id="1048519"/>
    <lineage>
        <taxon>Eukaryota</taxon>
        <taxon>Fungi</taxon>
        <taxon>Dikarya</taxon>
        <taxon>Ascomycota</taxon>
        <taxon>Pezizomycotina</taxon>
        <taxon>Dothideomycetes</taxon>
        <taxon>Dothideomycetes incertae sedis</taxon>
        <taxon>Trypetheliales</taxon>
        <taxon>Trypetheliaceae</taxon>
        <taxon>Viridothelium</taxon>
    </lineage>
</organism>
<dbReference type="Proteomes" id="UP000800092">
    <property type="component" value="Unassembled WGS sequence"/>
</dbReference>
<sequence>MSTSSAQAINSSSSSSRVPPGTVLFPLPIPERKIPTMASVSPFGGPCMYTGQDAYHWSSCYCVDDSGQVSSHGPLPVLGQIQNTGETLLQTMARLSQYSLSACKLQLENEAGSMELSGIWIRGEKRDVILTVSHFPKPKDNGNAQMITAKVYTDFLGNLTLHTPSIQCEIFLDFNNPSGPKDFAIFTPCKNQPTRSPKQAIPLTSIMPDTGLLSGKVVSFGYNGAVAPALPGHPDPQACPSCSCENCWYGSGNTIREKVNHTIKAPDPRILAAGHRVMTVGEWSPSPNPHQPLHTATGWYGISGSGMYTRDNHNQFKEASLKDQMSIKIER</sequence>
<dbReference type="AlphaFoldDB" id="A0A6A6HH81"/>
<evidence type="ECO:0000313" key="3">
    <source>
        <dbReference type="Proteomes" id="UP000800092"/>
    </source>
</evidence>
<name>A0A6A6HH81_VIRVR</name>
<evidence type="ECO:0000313" key="2">
    <source>
        <dbReference type="EMBL" id="KAF2236903.1"/>
    </source>
</evidence>
<gene>
    <name evidence="2" type="ORF">EV356DRAFT_512191</name>
</gene>
<keyword evidence="3" id="KW-1185">Reference proteome</keyword>
<protein>
    <submittedName>
        <fullName evidence="2">Uncharacterized protein</fullName>
    </submittedName>
</protein>
<feature type="region of interest" description="Disordered" evidence="1">
    <location>
        <begin position="1"/>
        <end position="22"/>
    </location>
</feature>
<dbReference type="EMBL" id="ML991782">
    <property type="protein sequence ID" value="KAF2236903.1"/>
    <property type="molecule type" value="Genomic_DNA"/>
</dbReference>
<proteinExistence type="predicted"/>
<reference evidence="2" key="1">
    <citation type="journal article" date="2020" name="Stud. Mycol.">
        <title>101 Dothideomycetes genomes: a test case for predicting lifestyles and emergence of pathogens.</title>
        <authorList>
            <person name="Haridas S."/>
            <person name="Albert R."/>
            <person name="Binder M."/>
            <person name="Bloem J."/>
            <person name="Labutti K."/>
            <person name="Salamov A."/>
            <person name="Andreopoulos B."/>
            <person name="Baker S."/>
            <person name="Barry K."/>
            <person name="Bills G."/>
            <person name="Bluhm B."/>
            <person name="Cannon C."/>
            <person name="Castanera R."/>
            <person name="Culley D."/>
            <person name="Daum C."/>
            <person name="Ezra D."/>
            <person name="Gonzalez J."/>
            <person name="Henrissat B."/>
            <person name="Kuo A."/>
            <person name="Liang C."/>
            <person name="Lipzen A."/>
            <person name="Lutzoni F."/>
            <person name="Magnuson J."/>
            <person name="Mondo S."/>
            <person name="Nolan M."/>
            <person name="Ohm R."/>
            <person name="Pangilinan J."/>
            <person name="Park H.-J."/>
            <person name="Ramirez L."/>
            <person name="Alfaro M."/>
            <person name="Sun H."/>
            <person name="Tritt A."/>
            <person name="Yoshinaga Y."/>
            <person name="Zwiers L.-H."/>
            <person name="Turgeon B."/>
            <person name="Goodwin S."/>
            <person name="Spatafora J."/>
            <person name="Crous P."/>
            <person name="Grigoriev I."/>
        </authorList>
    </citation>
    <scope>NUCLEOTIDE SEQUENCE</scope>
    <source>
        <strain evidence="2">Tuck. ex Michener</strain>
    </source>
</reference>
<feature type="compositionally biased region" description="Low complexity" evidence="1">
    <location>
        <begin position="1"/>
        <end position="16"/>
    </location>
</feature>
<evidence type="ECO:0000256" key="1">
    <source>
        <dbReference type="SAM" id="MobiDB-lite"/>
    </source>
</evidence>
<accession>A0A6A6HH81</accession>